<evidence type="ECO:0000259" key="4">
    <source>
        <dbReference type="PROSITE" id="PS51319"/>
    </source>
</evidence>
<dbReference type="GO" id="GO:0003712">
    <property type="term" value="F:transcription coregulator activity"/>
    <property type="evidence" value="ECO:0007669"/>
    <property type="project" value="TreeGrafter"/>
</dbReference>
<dbReference type="EMBL" id="CAJFDH010000002">
    <property type="protein sequence ID" value="CAD5209236.1"/>
    <property type="molecule type" value="Genomic_DNA"/>
</dbReference>
<dbReference type="EMBL" id="CAJFCW020000002">
    <property type="protein sequence ID" value="CAG9088811.1"/>
    <property type="molecule type" value="Genomic_DNA"/>
</dbReference>
<evidence type="ECO:0000256" key="1">
    <source>
        <dbReference type="PROSITE-ProRule" id="PRU00649"/>
    </source>
</evidence>
<dbReference type="PANTHER" id="PTHR15201:SF1">
    <property type="entry name" value="MEDIATOR OF RNA POLYMERASE II TRANSCRIPTION SUBUNIT 26"/>
    <property type="match status" value="1"/>
</dbReference>
<accession>A0A811K233</accession>
<comment type="caution">
    <text evidence="5">The sequence shown here is derived from an EMBL/GenBank/DDBJ whole genome shotgun (WGS) entry which is preliminary data.</text>
</comment>
<sequence>MKTMVGLQLQQNQVPKTSPAVLALKAINEALQQKVVSPQTVAHANSPQIQNNEVIQQSIQKAEQLKNNLVEALKQDNLAEIRVTIQEIDRAHLCKDALEISRIGAVVNGLRKSIADTNPDLAKQCRQLIKSWRSNVTEASRPASSCGSSTSGTPGLVSPAIRRGITPRGGRNVTPSGTTLNGVDGQAAGSYAPGVSPSSQKRRVDPSPPQAAKKLKLSPIAEAQSVIAARQNVQSTEQLVASLGMDNILASLTKKAESPPAATPAPEADKSEEKKRQRKSKTSTAQPPLRLKIKFGSQPSISSVSESTDSAVHSGVSSSSASPNVNHDKKDESAEPKGTESPEPMEVDLESATETPQSDLSQKPSWYDKLVTVEELERRAEAQQQLLTKNLNKTKITELSVLKQGKRDVLVMPYIDLDEQPQDLFVGLLDVDLLSVN</sequence>
<dbReference type="Pfam" id="PF08711">
    <property type="entry name" value="Med26"/>
    <property type="match status" value="1"/>
</dbReference>
<dbReference type="PANTHER" id="PTHR15201">
    <property type="entry name" value="CRSP70"/>
    <property type="match status" value="1"/>
</dbReference>
<dbReference type="InterPro" id="IPR042376">
    <property type="entry name" value="MED26"/>
</dbReference>
<keyword evidence="6" id="KW-1185">Reference proteome</keyword>
<protein>
    <recommendedName>
        <fullName evidence="4">TFIIS N-terminal domain-containing protein</fullName>
    </recommendedName>
</protein>
<keyword evidence="2" id="KW-0175">Coiled coil</keyword>
<dbReference type="Gene3D" id="1.20.930.10">
    <property type="entry name" value="Conserved domain common to transcription factors TFIIS, elongin A, CRSP70"/>
    <property type="match status" value="1"/>
</dbReference>
<feature type="domain" description="TFIIS N-terminal" evidence="4">
    <location>
        <begin position="64"/>
        <end position="139"/>
    </location>
</feature>
<dbReference type="GO" id="GO:0016592">
    <property type="term" value="C:mediator complex"/>
    <property type="evidence" value="ECO:0007669"/>
    <property type="project" value="InterPro"/>
</dbReference>
<dbReference type="AlphaFoldDB" id="A0A811K233"/>
<dbReference type="GO" id="GO:0070847">
    <property type="term" value="C:core mediator complex"/>
    <property type="evidence" value="ECO:0007669"/>
    <property type="project" value="TreeGrafter"/>
</dbReference>
<reference evidence="5" key="1">
    <citation type="submission" date="2020-09" db="EMBL/GenBank/DDBJ databases">
        <authorList>
            <person name="Kikuchi T."/>
        </authorList>
    </citation>
    <scope>NUCLEOTIDE SEQUENCE</scope>
    <source>
        <strain evidence="5">SH1</strain>
    </source>
</reference>
<evidence type="ECO:0000313" key="5">
    <source>
        <dbReference type="EMBL" id="CAD5209236.1"/>
    </source>
</evidence>
<proteinExistence type="predicted"/>
<dbReference type="OrthoDB" id="550309at2759"/>
<feature type="compositionally biased region" description="Basic and acidic residues" evidence="3">
    <location>
        <begin position="326"/>
        <end position="340"/>
    </location>
</feature>
<feature type="region of interest" description="Disordered" evidence="3">
    <location>
        <begin position="254"/>
        <end position="364"/>
    </location>
</feature>
<feature type="coiled-coil region" evidence="2">
    <location>
        <begin position="52"/>
        <end position="82"/>
    </location>
</feature>
<feature type="compositionally biased region" description="Polar residues" evidence="3">
    <location>
        <begin position="352"/>
        <end position="364"/>
    </location>
</feature>
<feature type="region of interest" description="Disordered" evidence="3">
    <location>
        <begin position="139"/>
        <end position="214"/>
    </location>
</feature>
<organism evidence="5 6">
    <name type="scientific">Bursaphelenchus okinawaensis</name>
    <dbReference type="NCBI Taxonomy" id="465554"/>
    <lineage>
        <taxon>Eukaryota</taxon>
        <taxon>Metazoa</taxon>
        <taxon>Ecdysozoa</taxon>
        <taxon>Nematoda</taxon>
        <taxon>Chromadorea</taxon>
        <taxon>Rhabditida</taxon>
        <taxon>Tylenchina</taxon>
        <taxon>Tylenchomorpha</taxon>
        <taxon>Aphelenchoidea</taxon>
        <taxon>Aphelenchoididae</taxon>
        <taxon>Bursaphelenchus</taxon>
    </lineage>
</organism>
<dbReference type="GO" id="GO:0006357">
    <property type="term" value="P:regulation of transcription by RNA polymerase II"/>
    <property type="evidence" value="ECO:0007669"/>
    <property type="project" value="InterPro"/>
</dbReference>
<dbReference type="InterPro" id="IPR017923">
    <property type="entry name" value="TFIIS_N"/>
</dbReference>
<feature type="compositionally biased region" description="Low complexity" evidence="3">
    <location>
        <begin position="139"/>
        <end position="154"/>
    </location>
</feature>
<gene>
    <name evidence="5" type="ORF">BOKJ2_LOCUS2579</name>
</gene>
<dbReference type="InterPro" id="IPR035441">
    <property type="entry name" value="TFIIS/LEDGF_dom_sf"/>
</dbReference>
<keyword evidence="1" id="KW-0539">Nucleus</keyword>
<evidence type="ECO:0000256" key="3">
    <source>
        <dbReference type="SAM" id="MobiDB-lite"/>
    </source>
</evidence>
<evidence type="ECO:0000313" key="6">
    <source>
        <dbReference type="Proteomes" id="UP000614601"/>
    </source>
</evidence>
<feature type="compositionally biased region" description="Polar residues" evidence="3">
    <location>
        <begin position="297"/>
        <end position="306"/>
    </location>
</feature>
<comment type="subcellular location">
    <subcellularLocation>
        <location evidence="1">Nucleus</location>
    </subcellularLocation>
</comment>
<dbReference type="SUPFAM" id="SSF47676">
    <property type="entry name" value="Conserved domain common to transcription factors TFIIS, elongin A, CRSP70"/>
    <property type="match status" value="1"/>
</dbReference>
<evidence type="ECO:0000256" key="2">
    <source>
        <dbReference type="SAM" id="Coils"/>
    </source>
</evidence>
<feature type="compositionally biased region" description="Low complexity" evidence="3">
    <location>
        <begin position="307"/>
        <end position="322"/>
    </location>
</feature>
<dbReference type="PROSITE" id="PS51319">
    <property type="entry name" value="TFIIS_N"/>
    <property type="match status" value="1"/>
</dbReference>
<dbReference type="Proteomes" id="UP000783686">
    <property type="component" value="Unassembled WGS sequence"/>
</dbReference>
<dbReference type="Proteomes" id="UP000614601">
    <property type="component" value="Unassembled WGS sequence"/>
</dbReference>
<name>A0A811K233_9BILA</name>
<dbReference type="GO" id="GO:0010628">
    <property type="term" value="P:positive regulation of gene expression"/>
    <property type="evidence" value="ECO:0007669"/>
    <property type="project" value="TreeGrafter"/>
</dbReference>